<accession>A0A3N4G6M1</accession>
<evidence type="ECO:0000256" key="1">
    <source>
        <dbReference type="PROSITE-ProRule" id="PRU00464"/>
    </source>
</evidence>
<dbReference type="AlphaFoldDB" id="A0A3N4G6M1"/>
<dbReference type="PANTHER" id="PTHR42997">
    <property type="entry name" value="HIT FAMILY HYDROLASE"/>
    <property type="match status" value="1"/>
</dbReference>
<comment type="caution">
    <text evidence="3">The sequence shown here is derived from an EMBL/GenBank/DDBJ whole genome shotgun (WGS) entry which is preliminary data.</text>
</comment>
<proteinExistence type="predicted"/>
<dbReference type="EMBL" id="RKMG01000024">
    <property type="protein sequence ID" value="RPA58439.1"/>
    <property type="molecule type" value="Genomic_DNA"/>
</dbReference>
<evidence type="ECO:0000313" key="4">
    <source>
        <dbReference type="Proteomes" id="UP000273977"/>
    </source>
</evidence>
<dbReference type="SUPFAM" id="SSF54197">
    <property type="entry name" value="HIT-like"/>
    <property type="match status" value="1"/>
</dbReference>
<gene>
    <name evidence="3" type="ORF">EF384_07275</name>
</gene>
<dbReference type="Proteomes" id="UP000273977">
    <property type="component" value="Unassembled WGS sequence"/>
</dbReference>
<name>A0A3N4G6M1_9LACT</name>
<dbReference type="PANTHER" id="PTHR42997:SF1">
    <property type="entry name" value="AP-4-A PHOSPHORYLASE"/>
    <property type="match status" value="1"/>
</dbReference>
<protein>
    <submittedName>
        <fullName evidence="3">HIT family protein</fullName>
    </submittedName>
</protein>
<dbReference type="Gene3D" id="3.30.428.10">
    <property type="entry name" value="HIT-like"/>
    <property type="match status" value="1"/>
</dbReference>
<dbReference type="PROSITE" id="PS51084">
    <property type="entry name" value="HIT_2"/>
    <property type="match status" value="1"/>
</dbReference>
<feature type="short sequence motif" description="Histidine triad motif" evidence="1">
    <location>
        <begin position="104"/>
        <end position="108"/>
    </location>
</feature>
<feature type="domain" description="HIT" evidence="2">
    <location>
        <begin position="11"/>
        <end position="119"/>
    </location>
</feature>
<dbReference type="OrthoDB" id="9784774at2"/>
<dbReference type="GO" id="GO:0003824">
    <property type="term" value="F:catalytic activity"/>
    <property type="evidence" value="ECO:0007669"/>
    <property type="project" value="InterPro"/>
</dbReference>
<dbReference type="Pfam" id="PF01230">
    <property type="entry name" value="HIT"/>
    <property type="match status" value="1"/>
</dbReference>
<evidence type="ECO:0000259" key="2">
    <source>
        <dbReference type="PROSITE" id="PS51084"/>
    </source>
</evidence>
<organism evidence="3 4">
    <name type="scientific">Aerococcus agrisoli</name>
    <dbReference type="NCBI Taxonomy" id="2487350"/>
    <lineage>
        <taxon>Bacteria</taxon>
        <taxon>Bacillati</taxon>
        <taxon>Bacillota</taxon>
        <taxon>Bacilli</taxon>
        <taxon>Lactobacillales</taxon>
        <taxon>Aerococcaceae</taxon>
        <taxon>Aerococcus</taxon>
    </lineage>
</organism>
<evidence type="ECO:0000313" key="3">
    <source>
        <dbReference type="EMBL" id="RPA58439.1"/>
    </source>
</evidence>
<dbReference type="InterPro" id="IPR052908">
    <property type="entry name" value="AP-4-A_phosphorylase"/>
</dbReference>
<reference evidence="3 4" key="1">
    <citation type="submission" date="2018-11" db="EMBL/GenBank/DDBJ databases">
        <title>Aerococcus sp. SJQ22, whole genome shotgun sequence.</title>
        <authorList>
            <person name="Sun L."/>
            <person name="Gao X."/>
            <person name="Chen W."/>
            <person name="Huang K."/>
        </authorList>
    </citation>
    <scope>NUCLEOTIDE SEQUENCE [LARGE SCALE GENOMIC DNA]</scope>
    <source>
        <strain evidence="3 4">SJQ22</strain>
    </source>
</reference>
<sequence length="151" mass="16778">MVDHYLDPDCGYCQAQAHPEEKHVGDFGYLVGELPNSVVVIFNEQSHPGRVIVANKKHVSEMVDLTDEERNAYFAEVNQVAKALHKLFNPDKINYGAYGDGGSHLHFHLVPKYEGQAEWGKPFAMNPGVTHLAGDEAYEKMAADLRAELGI</sequence>
<dbReference type="InterPro" id="IPR011146">
    <property type="entry name" value="HIT-like"/>
</dbReference>
<dbReference type="InterPro" id="IPR036265">
    <property type="entry name" value="HIT-like_sf"/>
</dbReference>
<dbReference type="RefSeq" id="WP_123780713.1">
    <property type="nucleotide sequence ID" value="NZ_RKMG01000024.1"/>
</dbReference>
<keyword evidence="4" id="KW-1185">Reference proteome</keyword>